<evidence type="ECO:0000256" key="3">
    <source>
        <dbReference type="ARBA" id="ARBA00009370"/>
    </source>
</evidence>
<comment type="similarity">
    <text evidence="3 7">Belongs to the peptidase S26 family.</text>
</comment>
<dbReference type="GO" id="GO:0005886">
    <property type="term" value="C:plasma membrane"/>
    <property type="evidence" value="ECO:0007669"/>
    <property type="project" value="UniProtKB-SubCell"/>
</dbReference>
<keyword evidence="7" id="KW-0645">Protease</keyword>
<dbReference type="PANTHER" id="PTHR43390">
    <property type="entry name" value="SIGNAL PEPTIDASE I"/>
    <property type="match status" value="1"/>
</dbReference>
<accession>A0A6J4TWN1</accession>
<dbReference type="Pfam" id="PF10502">
    <property type="entry name" value="Peptidase_S26"/>
    <property type="match status" value="1"/>
</dbReference>
<feature type="domain" description="Peptidase S26" evidence="9">
    <location>
        <begin position="11"/>
        <end position="164"/>
    </location>
</feature>
<dbReference type="PROSITE" id="PS00760">
    <property type="entry name" value="SPASE_I_2"/>
    <property type="match status" value="1"/>
</dbReference>
<dbReference type="PANTHER" id="PTHR43390:SF1">
    <property type="entry name" value="CHLOROPLAST PROCESSING PEPTIDASE"/>
    <property type="match status" value="1"/>
</dbReference>
<dbReference type="InterPro" id="IPR000223">
    <property type="entry name" value="Pept_S26A_signal_pept_1"/>
</dbReference>
<dbReference type="PRINTS" id="PR00727">
    <property type="entry name" value="LEADERPTASE"/>
</dbReference>
<dbReference type="EC" id="3.4.21.89" evidence="4 7"/>
<dbReference type="Gene3D" id="2.10.109.10">
    <property type="entry name" value="Umud Fragment, subunit A"/>
    <property type="match status" value="1"/>
</dbReference>
<proteinExistence type="inferred from homology"/>
<dbReference type="GO" id="GO:0006465">
    <property type="term" value="P:signal peptide processing"/>
    <property type="evidence" value="ECO:0007669"/>
    <property type="project" value="InterPro"/>
</dbReference>
<evidence type="ECO:0000256" key="5">
    <source>
        <dbReference type="ARBA" id="ARBA00022801"/>
    </source>
</evidence>
<dbReference type="EMBL" id="CADCVS010000531">
    <property type="protein sequence ID" value="CAA9534183.1"/>
    <property type="molecule type" value="Genomic_DNA"/>
</dbReference>
<dbReference type="InterPro" id="IPR019757">
    <property type="entry name" value="Pept_S26A_signal_pept_1_Lys-AS"/>
</dbReference>
<evidence type="ECO:0000256" key="7">
    <source>
        <dbReference type="RuleBase" id="RU362042"/>
    </source>
</evidence>
<gene>
    <name evidence="10" type="ORF">AVDCRST_MAG30-4059</name>
</gene>
<comment type="subcellular location">
    <subcellularLocation>
        <location evidence="2">Cell membrane</location>
        <topology evidence="2">Single-pass type II membrane protein</topology>
    </subcellularLocation>
    <subcellularLocation>
        <location evidence="7">Membrane</location>
        <topology evidence="7">Single-pass type II membrane protein</topology>
    </subcellularLocation>
</comment>
<evidence type="ECO:0000256" key="2">
    <source>
        <dbReference type="ARBA" id="ARBA00004401"/>
    </source>
</evidence>
<evidence type="ECO:0000313" key="10">
    <source>
        <dbReference type="EMBL" id="CAA9534183.1"/>
    </source>
</evidence>
<dbReference type="AlphaFoldDB" id="A0A6J4TWN1"/>
<evidence type="ECO:0000259" key="9">
    <source>
        <dbReference type="Pfam" id="PF10502"/>
    </source>
</evidence>
<dbReference type="GO" id="GO:0004252">
    <property type="term" value="F:serine-type endopeptidase activity"/>
    <property type="evidence" value="ECO:0007669"/>
    <property type="project" value="InterPro"/>
</dbReference>
<reference evidence="10" key="1">
    <citation type="submission" date="2020-02" db="EMBL/GenBank/DDBJ databases">
        <authorList>
            <person name="Meier V. D."/>
        </authorList>
    </citation>
    <scope>NUCLEOTIDE SEQUENCE</scope>
    <source>
        <strain evidence="10">AVDCRST_MAG30</strain>
    </source>
</reference>
<keyword evidence="5 7" id="KW-0378">Hydrolase</keyword>
<evidence type="ECO:0000256" key="8">
    <source>
        <dbReference type="SAM" id="MobiDB-lite"/>
    </source>
</evidence>
<feature type="active site" evidence="6">
    <location>
        <position position="17"/>
    </location>
</feature>
<dbReference type="InterPro" id="IPR036286">
    <property type="entry name" value="LexA/Signal_pep-like_sf"/>
</dbReference>
<evidence type="ECO:0000256" key="4">
    <source>
        <dbReference type="ARBA" id="ARBA00013208"/>
    </source>
</evidence>
<dbReference type="GO" id="GO:0009003">
    <property type="term" value="F:signal peptidase activity"/>
    <property type="evidence" value="ECO:0007669"/>
    <property type="project" value="UniProtKB-EC"/>
</dbReference>
<evidence type="ECO:0000256" key="6">
    <source>
        <dbReference type="PIRSR" id="PIRSR600223-1"/>
    </source>
</evidence>
<evidence type="ECO:0000256" key="1">
    <source>
        <dbReference type="ARBA" id="ARBA00000677"/>
    </source>
</evidence>
<dbReference type="InterPro" id="IPR019533">
    <property type="entry name" value="Peptidase_S26"/>
</dbReference>
<dbReference type="NCBIfam" id="TIGR02227">
    <property type="entry name" value="sigpep_I_bact"/>
    <property type="match status" value="1"/>
</dbReference>
<dbReference type="SUPFAM" id="SSF51306">
    <property type="entry name" value="LexA/Signal peptidase"/>
    <property type="match status" value="1"/>
</dbReference>
<name>A0A6J4TWN1_9ACTN</name>
<feature type="region of interest" description="Disordered" evidence="8">
    <location>
        <begin position="148"/>
        <end position="171"/>
    </location>
</feature>
<organism evidence="10">
    <name type="scientific">uncultured Solirubrobacteraceae bacterium</name>
    <dbReference type="NCBI Taxonomy" id="1162706"/>
    <lineage>
        <taxon>Bacteria</taxon>
        <taxon>Bacillati</taxon>
        <taxon>Actinomycetota</taxon>
        <taxon>Thermoleophilia</taxon>
        <taxon>Solirubrobacterales</taxon>
        <taxon>Solirubrobacteraceae</taxon>
        <taxon>environmental samples</taxon>
    </lineage>
</organism>
<sequence>MSGLAGCSGDVRVVEKSMEPTIGSGDRVTLDENAYADASPYGGDIVSAVAPAGAKRDACGVRVRAGSPCGRPTRDLRGPTVVKRVLAGPGQTIAVAGDGRAIVDGDAVDEPYMQPCAVPEDACALPRAVRVPDGHYFLLGDNRPYSSDSRAWGPVPQRSIEGRVLPARPVE</sequence>
<dbReference type="CDD" id="cd06530">
    <property type="entry name" value="S26_SPase_I"/>
    <property type="match status" value="1"/>
</dbReference>
<protein>
    <recommendedName>
        <fullName evidence="4 7">Signal peptidase I</fullName>
        <ecNumber evidence="4 7">3.4.21.89</ecNumber>
    </recommendedName>
</protein>
<comment type="catalytic activity">
    <reaction evidence="1 7">
        <text>Cleavage of hydrophobic, N-terminal signal or leader sequences from secreted and periplasmic proteins.</text>
        <dbReference type="EC" id="3.4.21.89"/>
    </reaction>
</comment>
<feature type="active site" evidence="6">
    <location>
        <position position="83"/>
    </location>
</feature>